<evidence type="ECO:0000259" key="4">
    <source>
        <dbReference type="Pfam" id="PF16077"/>
    </source>
</evidence>
<keyword evidence="2" id="KW-1015">Disulfide bond</keyword>
<dbReference type="GO" id="GO:0005615">
    <property type="term" value="C:extracellular space"/>
    <property type="evidence" value="ECO:0007669"/>
    <property type="project" value="UniProtKB-ARBA"/>
</dbReference>
<keyword evidence="3" id="KW-0325">Glycoprotein</keyword>
<evidence type="ECO:0000313" key="5">
    <source>
        <dbReference type="EMBL" id="KAK9874699.1"/>
    </source>
</evidence>
<feature type="domain" description="Spaetzle" evidence="4">
    <location>
        <begin position="121"/>
        <end position="215"/>
    </location>
</feature>
<dbReference type="InterPro" id="IPR032104">
    <property type="entry name" value="Spaetzle"/>
</dbReference>
<protein>
    <recommendedName>
        <fullName evidence="4">Spaetzle domain-containing protein</fullName>
    </recommendedName>
</protein>
<evidence type="ECO:0000256" key="1">
    <source>
        <dbReference type="ARBA" id="ARBA00022729"/>
    </source>
</evidence>
<dbReference type="GO" id="GO:0045087">
    <property type="term" value="P:innate immune response"/>
    <property type="evidence" value="ECO:0007669"/>
    <property type="project" value="TreeGrafter"/>
</dbReference>
<dbReference type="Proteomes" id="UP001431783">
    <property type="component" value="Unassembled WGS sequence"/>
</dbReference>
<dbReference type="PANTHER" id="PTHR23199:SF12">
    <property type="entry name" value="NEUROTROPHIN 1-RELATED"/>
    <property type="match status" value="1"/>
</dbReference>
<dbReference type="FunFam" id="2.10.90.10:FF:000056">
    <property type="entry name" value="Protein spaetzle"/>
    <property type="match status" value="1"/>
</dbReference>
<dbReference type="AlphaFoldDB" id="A0AAW1TV83"/>
<dbReference type="EMBL" id="JARQZJ010000032">
    <property type="protein sequence ID" value="KAK9874699.1"/>
    <property type="molecule type" value="Genomic_DNA"/>
</dbReference>
<organism evidence="5 6">
    <name type="scientific">Henosepilachna vigintioctopunctata</name>
    <dbReference type="NCBI Taxonomy" id="420089"/>
    <lineage>
        <taxon>Eukaryota</taxon>
        <taxon>Metazoa</taxon>
        <taxon>Ecdysozoa</taxon>
        <taxon>Arthropoda</taxon>
        <taxon>Hexapoda</taxon>
        <taxon>Insecta</taxon>
        <taxon>Pterygota</taxon>
        <taxon>Neoptera</taxon>
        <taxon>Endopterygota</taxon>
        <taxon>Coleoptera</taxon>
        <taxon>Polyphaga</taxon>
        <taxon>Cucujiformia</taxon>
        <taxon>Coccinelloidea</taxon>
        <taxon>Coccinellidae</taxon>
        <taxon>Epilachninae</taxon>
        <taxon>Epilachnini</taxon>
        <taxon>Henosepilachna</taxon>
    </lineage>
</organism>
<gene>
    <name evidence="5" type="ORF">WA026_005519</name>
</gene>
<reference evidence="5 6" key="1">
    <citation type="submission" date="2023-03" db="EMBL/GenBank/DDBJ databases">
        <title>Genome insight into feeding habits of ladybird beetles.</title>
        <authorList>
            <person name="Li H.-S."/>
            <person name="Huang Y.-H."/>
            <person name="Pang H."/>
        </authorList>
    </citation>
    <scope>NUCLEOTIDE SEQUENCE [LARGE SCALE GENOMIC DNA]</scope>
    <source>
        <strain evidence="5">SYSU_2023b</strain>
        <tissue evidence="5">Whole body</tissue>
    </source>
</reference>
<evidence type="ECO:0000313" key="6">
    <source>
        <dbReference type="Proteomes" id="UP001431783"/>
    </source>
</evidence>
<accession>A0AAW1TV83</accession>
<sequence length="241" mass="27248">MLLVHSFLYGSNDQLSNITSNGERTGKLRIISFAQQPVKELKSESRKRVVFPGQKSALFGINGVPTCANGETFCENHDAYPENHIRNILKGKKELGGYFGREDDEPFIVNRNSGLQEPPRFLCPSLQKTIAPKVAQNKNDEWKFIVNQKVDGYIQTVRVELCRKENAACDIIGGLPLGYTTFCKQKYIYRRLLSLDTSGQPIPDMFKLPVACCCSFKQNYQSRIRSQIYSDLTPPKSTKLS</sequence>
<dbReference type="InterPro" id="IPR052444">
    <property type="entry name" value="Spz/Toll_ligand-like"/>
</dbReference>
<keyword evidence="6" id="KW-1185">Reference proteome</keyword>
<dbReference type="Gene3D" id="2.10.90.10">
    <property type="entry name" value="Cystine-knot cytokines"/>
    <property type="match status" value="1"/>
</dbReference>
<dbReference type="GO" id="GO:0021556">
    <property type="term" value="P:central nervous system formation"/>
    <property type="evidence" value="ECO:0007669"/>
    <property type="project" value="TreeGrafter"/>
</dbReference>
<name>A0AAW1TV83_9CUCU</name>
<evidence type="ECO:0000256" key="2">
    <source>
        <dbReference type="ARBA" id="ARBA00023157"/>
    </source>
</evidence>
<dbReference type="GO" id="GO:0008083">
    <property type="term" value="F:growth factor activity"/>
    <property type="evidence" value="ECO:0007669"/>
    <property type="project" value="TreeGrafter"/>
</dbReference>
<dbReference type="GO" id="GO:0005121">
    <property type="term" value="F:Toll binding"/>
    <property type="evidence" value="ECO:0007669"/>
    <property type="project" value="TreeGrafter"/>
</dbReference>
<dbReference type="SUPFAM" id="SSF57501">
    <property type="entry name" value="Cystine-knot cytokines"/>
    <property type="match status" value="1"/>
</dbReference>
<evidence type="ECO:0000256" key="3">
    <source>
        <dbReference type="ARBA" id="ARBA00023180"/>
    </source>
</evidence>
<dbReference type="Pfam" id="PF16077">
    <property type="entry name" value="Spaetzle"/>
    <property type="match status" value="1"/>
</dbReference>
<comment type="caution">
    <text evidence="5">The sequence shown here is derived from an EMBL/GenBank/DDBJ whole genome shotgun (WGS) entry which is preliminary data.</text>
</comment>
<keyword evidence="1" id="KW-0732">Signal</keyword>
<dbReference type="InterPro" id="IPR029034">
    <property type="entry name" value="Cystine-knot_cytokine"/>
</dbReference>
<dbReference type="PANTHER" id="PTHR23199">
    <property type="entry name" value="NEUROTROPHIN 1-RELATED"/>
    <property type="match status" value="1"/>
</dbReference>
<proteinExistence type="predicted"/>